<dbReference type="Gene3D" id="3.90.79.10">
    <property type="entry name" value="Nucleoside Triphosphate Pyrophosphohydrolase"/>
    <property type="match status" value="1"/>
</dbReference>
<dbReference type="AlphaFoldDB" id="A0A918DIH2"/>
<evidence type="ECO:0000259" key="3">
    <source>
        <dbReference type="PROSITE" id="PS51462"/>
    </source>
</evidence>
<dbReference type="InterPro" id="IPR020476">
    <property type="entry name" value="Nudix_hydrolase"/>
</dbReference>
<comment type="caution">
    <text evidence="4">The sequence shown here is derived from an EMBL/GenBank/DDBJ whole genome shotgun (WGS) entry which is preliminary data.</text>
</comment>
<accession>A0A918DIH2</accession>
<evidence type="ECO:0000313" key="5">
    <source>
        <dbReference type="Proteomes" id="UP000646523"/>
    </source>
</evidence>
<sequence>MADRRSNGLAEADPPTCGQLRVTFVQKAFMVAEGRLLLVRKSAADPYHPGLWEVPGGRMQPAEGLDEHIVREVREESGIDIEPGPPFHIWDWEMRGDDHSRVRAIAVGRICRPLSRRLSTARQVPGDHISAVRWVPHDEIADHPLIPGMDLAVEQFLLLYKGRRADWPLYP</sequence>
<evidence type="ECO:0000313" key="4">
    <source>
        <dbReference type="EMBL" id="GGO66908.1"/>
    </source>
</evidence>
<keyword evidence="5" id="KW-1185">Reference proteome</keyword>
<dbReference type="Pfam" id="PF00293">
    <property type="entry name" value="NUDIX"/>
    <property type="match status" value="1"/>
</dbReference>
<proteinExistence type="predicted"/>
<dbReference type="PROSITE" id="PS51462">
    <property type="entry name" value="NUDIX"/>
    <property type="match status" value="1"/>
</dbReference>
<dbReference type="PRINTS" id="PR00502">
    <property type="entry name" value="NUDIXFAMILY"/>
</dbReference>
<dbReference type="RefSeq" id="WP_189123900.1">
    <property type="nucleotide sequence ID" value="NZ_BMNH01000004.1"/>
</dbReference>
<reference evidence="4" key="1">
    <citation type="journal article" date="2014" name="Int. J. Syst. Evol. Microbiol.">
        <title>Complete genome sequence of Corynebacterium casei LMG S-19264T (=DSM 44701T), isolated from a smear-ripened cheese.</title>
        <authorList>
            <consortium name="US DOE Joint Genome Institute (JGI-PGF)"/>
            <person name="Walter F."/>
            <person name="Albersmeier A."/>
            <person name="Kalinowski J."/>
            <person name="Ruckert C."/>
        </authorList>
    </citation>
    <scope>NUCLEOTIDE SEQUENCE</scope>
    <source>
        <strain evidence="4">CGMCC 4.7368</strain>
    </source>
</reference>
<dbReference type="InterPro" id="IPR000086">
    <property type="entry name" value="NUDIX_hydrolase_dom"/>
</dbReference>
<gene>
    <name evidence="4" type="ORF">GCM10012289_22050</name>
</gene>
<keyword evidence="2" id="KW-0378">Hydrolase</keyword>
<dbReference type="EMBL" id="BMNH01000004">
    <property type="protein sequence ID" value="GGO66908.1"/>
    <property type="molecule type" value="Genomic_DNA"/>
</dbReference>
<dbReference type="PANTHER" id="PTHR43046:SF14">
    <property type="entry name" value="MUTT_NUDIX FAMILY PROTEIN"/>
    <property type="match status" value="1"/>
</dbReference>
<dbReference type="PANTHER" id="PTHR43046">
    <property type="entry name" value="GDP-MANNOSE MANNOSYL HYDROLASE"/>
    <property type="match status" value="1"/>
</dbReference>
<reference evidence="4" key="2">
    <citation type="submission" date="2020-09" db="EMBL/GenBank/DDBJ databases">
        <authorList>
            <person name="Sun Q."/>
            <person name="Zhou Y."/>
        </authorList>
    </citation>
    <scope>NUCLEOTIDE SEQUENCE</scope>
    <source>
        <strain evidence="4">CGMCC 4.7368</strain>
    </source>
</reference>
<dbReference type="Proteomes" id="UP000646523">
    <property type="component" value="Unassembled WGS sequence"/>
</dbReference>
<protein>
    <recommendedName>
        <fullName evidence="3">Nudix hydrolase domain-containing protein</fullName>
    </recommendedName>
</protein>
<dbReference type="GO" id="GO:0016787">
    <property type="term" value="F:hydrolase activity"/>
    <property type="evidence" value="ECO:0007669"/>
    <property type="project" value="UniProtKB-KW"/>
</dbReference>
<evidence type="ECO:0000256" key="2">
    <source>
        <dbReference type="ARBA" id="ARBA00022801"/>
    </source>
</evidence>
<organism evidence="4 5">
    <name type="scientific">Nonomuraea cavernae</name>
    <dbReference type="NCBI Taxonomy" id="2045107"/>
    <lineage>
        <taxon>Bacteria</taxon>
        <taxon>Bacillati</taxon>
        <taxon>Actinomycetota</taxon>
        <taxon>Actinomycetes</taxon>
        <taxon>Streptosporangiales</taxon>
        <taxon>Streptosporangiaceae</taxon>
        <taxon>Nonomuraea</taxon>
    </lineage>
</organism>
<comment type="cofactor">
    <cofactor evidence="1">
        <name>Mg(2+)</name>
        <dbReference type="ChEBI" id="CHEBI:18420"/>
    </cofactor>
</comment>
<dbReference type="InterPro" id="IPR015797">
    <property type="entry name" value="NUDIX_hydrolase-like_dom_sf"/>
</dbReference>
<evidence type="ECO:0000256" key="1">
    <source>
        <dbReference type="ARBA" id="ARBA00001946"/>
    </source>
</evidence>
<name>A0A918DIH2_9ACTN</name>
<feature type="domain" description="Nudix hydrolase" evidence="3">
    <location>
        <begin position="19"/>
        <end position="158"/>
    </location>
</feature>
<dbReference type="SUPFAM" id="SSF55811">
    <property type="entry name" value="Nudix"/>
    <property type="match status" value="1"/>
</dbReference>